<keyword evidence="6" id="KW-0325">Glycoprotein</keyword>
<dbReference type="GO" id="GO:0016788">
    <property type="term" value="F:hydrolase activity, acting on ester bonds"/>
    <property type="evidence" value="ECO:0007669"/>
    <property type="project" value="InterPro"/>
</dbReference>
<gene>
    <name evidence="7" type="ORF">SAMN06296416_102316</name>
</gene>
<keyword evidence="8" id="KW-1185">Reference proteome</keyword>
<evidence type="ECO:0000256" key="1">
    <source>
        <dbReference type="ARBA" id="ARBA00022722"/>
    </source>
</evidence>
<dbReference type="InterPro" id="IPR008947">
    <property type="entry name" value="PLipase_C/P1_nuclease_dom_sf"/>
</dbReference>
<dbReference type="GO" id="GO:0046872">
    <property type="term" value="F:metal ion binding"/>
    <property type="evidence" value="ECO:0007669"/>
    <property type="project" value="UniProtKB-KW"/>
</dbReference>
<proteinExistence type="predicted"/>
<name>A0A286D3L7_9GAMM</name>
<dbReference type="EMBL" id="OCND01000002">
    <property type="protein sequence ID" value="SOD53253.1"/>
    <property type="molecule type" value="Genomic_DNA"/>
</dbReference>
<keyword evidence="4" id="KW-0378">Hydrolase</keyword>
<keyword evidence="1" id="KW-0540">Nuclease</keyword>
<dbReference type="Gene3D" id="1.10.575.10">
    <property type="entry name" value="P1 Nuclease"/>
    <property type="match status" value="1"/>
</dbReference>
<sequence>MSVKVTGMARLIASLLVVCLLLPAPARAWGPVGHRLIARLAEADLSPQARAQIAELLAGEADPSLAGIANWADELRADDPDLGRRSARWHYVNIGEHQCGYEAARDCRGGHCVVEAIREQAAILGDRGKAKTERLQALKFVVHFVGDAHQPLHAGYARDKGGNDFQINIDGEGSNLHRLWDSGLLKTAGLDEDAYLKRLQAMPAGVDTAFLTAAAPVQWAQQSCALVLQPGFYPRRAKLDPAYVRHYRPVAEQRLRQGGAHLAQLLNSVLGSS</sequence>
<evidence type="ECO:0008006" key="9">
    <source>
        <dbReference type="Google" id="ProtNLM"/>
    </source>
</evidence>
<accession>A0A286D3L7</accession>
<dbReference type="InterPro" id="IPR003154">
    <property type="entry name" value="S1/P1nuclease"/>
</dbReference>
<organism evidence="7 8">
    <name type="scientific">Pseudoxanthomonas wuyuanensis</name>
    <dbReference type="NCBI Taxonomy" id="1073196"/>
    <lineage>
        <taxon>Bacteria</taxon>
        <taxon>Pseudomonadati</taxon>
        <taxon>Pseudomonadota</taxon>
        <taxon>Gammaproteobacteria</taxon>
        <taxon>Lysobacterales</taxon>
        <taxon>Lysobacteraceae</taxon>
        <taxon>Pseudoxanthomonas</taxon>
    </lineage>
</organism>
<dbReference type="GO" id="GO:0003676">
    <property type="term" value="F:nucleic acid binding"/>
    <property type="evidence" value="ECO:0007669"/>
    <property type="project" value="InterPro"/>
</dbReference>
<keyword evidence="3" id="KW-0255">Endonuclease</keyword>
<dbReference type="PANTHER" id="PTHR33146">
    <property type="entry name" value="ENDONUCLEASE 4"/>
    <property type="match status" value="1"/>
</dbReference>
<protein>
    <recommendedName>
        <fullName evidence="9">S1/P1 Nuclease</fullName>
    </recommendedName>
</protein>
<dbReference type="SUPFAM" id="SSF48537">
    <property type="entry name" value="Phospholipase C/P1 nuclease"/>
    <property type="match status" value="1"/>
</dbReference>
<dbReference type="GO" id="GO:0006308">
    <property type="term" value="P:DNA catabolic process"/>
    <property type="evidence" value="ECO:0007669"/>
    <property type="project" value="InterPro"/>
</dbReference>
<keyword evidence="5" id="KW-1015">Disulfide bond</keyword>
<reference evidence="7 8" key="1">
    <citation type="submission" date="2017-09" db="EMBL/GenBank/DDBJ databases">
        <authorList>
            <person name="Ehlers B."/>
            <person name="Leendertz F.H."/>
        </authorList>
    </citation>
    <scope>NUCLEOTIDE SEQUENCE [LARGE SCALE GENOMIC DNA]</scope>
    <source>
        <strain evidence="7 8">CGMCC 1.10978</strain>
    </source>
</reference>
<dbReference type="PANTHER" id="PTHR33146:SF26">
    <property type="entry name" value="ENDONUCLEASE 4"/>
    <property type="match status" value="1"/>
</dbReference>
<dbReference type="AlphaFoldDB" id="A0A286D3L7"/>
<evidence type="ECO:0000256" key="6">
    <source>
        <dbReference type="ARBA" id="ARBA00023180"/>
    </source>
</evidence>
<keyword evidence="2" id="KW-0479">Metal-binding</keyword>
<evidence type="ECO:0000313" key="8">
    <source>
        <dbReference type="Proteomes" id="UP000219374"/>
    </source>
</evidence>
<evidence type="ECO:0000256" key="2">
    <source>
        <dbReference type="ARBA" id="ARBA00022723"/>
    </source>
</evidence>
<dbReference type="GO" id="GO:0004519">
    <property type="term" value="F:endonuclease activity"/>
    <property type="evidence" value="ECO:0007669"/>
    <property type="project" value="UniProtKB-KW"/>
</dbReference>
<evidence type="ECO:0000256" key="5">
    <source>
        <dbReference type="ARBA" id="ARBA00023157"/>
    </source>
</evidence>
<evidence type="ECO:0000313" key="7">
    <source>
        <dbReference type="EMBL" id="SOD53253.1"/>
    </source>
</evidence>
<dbReference type="CDD" id="cd11010">
    <property type="entry name" value="S1-P1_nuclease"/>
    <property type="match status" value="1"/>
</dbReference>
<dbReference type="Proteomes" id="UP000219374">
    <property type="component" value="Unassembled WGS sequence"/>
</dbReference>
<evidence type="ECO:0000256" key="4">
    <source>
        <dbReference type="ARBA" id="ARBA00022801"/>
    </source>
</evidence>
<dbReference type="Pfam" id="PF02265">
    <property type="entry name" value="S1-P1_nuclease"/>
    <property type="match status" value="1"/>
</dbReference>
<evidence type="ECO:0000256" key="3">
    <source>
        <dbReference type="ARBA" id="ARBA00022759"/>
    </source>
</evidence>